<evidence type="ECO:0000313" key="3">
    <source>
        <dbReference type="Proteomes" id="UP001382935"/>
    </source>
</evidence>
<sequence length="177" mass="18033">MSADERTPDQQPTGHQQQPQTDENRNLSEQAQGGSASTGQASYGNSGDTGVATPGQNSEGVGRETDLSQSNQREAQSNNGLFSGSGNDMGANSAGTGRSGIEGSFDGSSQSDTDVGGSTGRSGISGSLSETEEQDFADQGQGALNEDAMGSSEEQGTTDIETERAQGRKTDIEGSSL</sequence>
<feature type="compositionally biased region" description="Polar residues" evidence="1">
    <location>
        <begin position="27"/>
        <end position="59"/>
    </location>
</feature>
<feature type="compositionally biased region" description="Low complexity" evidence="1">
    <location>
        <begin position="9"/>
        <end position="21"/>
    </location>
</feature>
<evidence type="ECO:0000313" key="2">
    <source>
        <dbReference type="EMBL" id="WWM71575.1"/>
    </source>
</evidence>
<evidence type="ECO:0000256" key="1">
    <source>
        <dbReference type="SAM" id="MobiDB-lite"/>
    </source>
</evidence>
<organism evidence="2 3">
    <name type="scientific">Sphingomonas kaistensis</name>
    <dbReference type="NCBI Taxonomy" id="298708"/>
    <lineage>
        <taxon>Bacteria</taxon>
        <taxon>Pseudomonadati</taxon>
        <taxon>Pseudomonadota</taxon>
        <taxon>Alphaproteobacteria</taxon>
        <taxon>Sphingomonadales</taxon>
        <taxon>Sphingomonadaceae</taxon>
        <taxon>Sphingomonas</taxon>
    </lineage>
</organism>
<gene>
    <name evidence="2" type="ORF">V6R86_13065</name>
</gene>
<feature type="compositionally biased region" description="Polar residues" evidence="1">
    <location>
        <begin position="67"/>
        <end position="86"/>
    </location>
</feature>
<reference evidence="2 3" key="1">
    <citation type="submission" date="2024-02" db="EMBL/GenBank/DDBJ databases">
        <title>Full genome sequence of Sphingomonas kaistensis.</title>
        <authorList>
            <person name="Poletto B.L."/>
            <person name="Silva G."/>
            <person name="Galante D."/>
            <person name="Campos K.R."/>
            <person name="Santos M.B.N."/>
            <person name="Sacchi C.T."/>
        </authorList>
    </citation>
    <scope>NUCLEOTIDE SEQUENCE [LARGE SCALE GENOMIC DNA]</scope>
    <source>
        <strain evidence="2 3">MA4R</strain>
    </source>
</reference>
<protein>
    <submittedName>
        <fullName evidence="2">Uncharacterized protein</fullName>
    </submittedName>
</protein>
<feature type="region of interest" description="Disordered" evidence="1">
    <location>
        <begin position="1"/>
        <end position="177"/>
    </location>
</feature>
<name>A0ABZ2G3L8_9SPHN</name>
<dbReference type="RefSeq" id="WP_338505032.1">
    <property type="nucleotide sequence ID" value="NZ_CP145607.1"/>
</dbReference>
<feature type="compositionally biased region" description="Basic and acidic residues" evidence="1">
    <location>
        <begin position="161"/>
        <end position="177"/>
    </location>
</feature>
<proteinExistence type="predicted"/>
<dbReference type="EMBL" id="CP145607">
    <property type="protein sequence ID" value="WWM71575.1"/>
    <property type="molecule type" value="Genomic_DNA"/>
</dbReference>
<accession>A0ABZ2G3L8</accession>
<keyword evidence="3" id="KW-1185">Reference proteome</keyword>
<dbReference type="Proteomes" id="UP001382935">
    <property type="component" value="Chromosome"/>
</dbReference>